<comment type="caution">
    <text evidence="3">The sequence shown here is derived from an EMBL/GenBank/DDBJ whole genome shotgun (WGS) entry which is preliminary data.</text>
</comment>
<dbReference type="OrthoDB" id="48019at2759"/>
<sequence>MMQKSEEESPVKIAFDTEAKKTSGGNDDNNTDTKMEATKTKSEETEKHMKQINTLAEKGKSNLDIQREKGLKTGFAPGPLDVICARGSAARRHAGNVRFIAIVDSHLAEYKQAKNKLEKSIIVSSVVSSIREASPDGGFVKKDANGVWIEAGDYAAREKVGQRLRDLIGNRYSSSSRSKKRRRNADTANLIDRVDNIVQRSVDGKALSERVEELMAEGGSEKTDAEVQEIFNKANCELLAKFKQQELAKRQIHDQQLATRQQYEAIQQLTGQGVAQQLDAVETQDHKRSKSTTTGAQPCQGMLSSVSNDIEPLSMDDRLFYEPVKFSNDEEESLVRALSDDEDDDNKSFKGKSAAV</sequence>
<accession>A0A9N8HD38</accession>
<name>A0A9N8HD38_9STRA</name>
<gene>
    <name evidence="3" type="ORF">SEMRO_244_G097240.1</name>
</gene>
<dbReference type="Proteomes" id="UP001153069">
    <property type="component" value="Unassembled WGS sequence"/>
</dbReference>
<feature type="compositionally biased region" description="Basic and acidic residues" evidence="1">
    <location>
        <begin position="31"/>
        <end position="48"/>
    </location>
</feature>
<feature type="region of interest" description="Disordered" evidence="1">
    <location>
        <begin position="280"/>
        <end position="308"/>
    </location>
</feature>
<reference evidence="3" key="1">
    <citation type="submission" date="2020-06" db="EMBL/GenBank/DDBJ databases">
        <authorList>
            <consortium name="Plant Systems Biology data submission"/>
        </authorList>
    </citation>
    <scope>NUCLEOTIDE SEQUENCE</scope>
    <source>
        <strain evidence="3">D6</strain>
    </source>
</reference>
<organism evidence="3 4">
    <name type="scientific">Seminavis robusta</name>
    <dbReference type="NCBI Taxonomy" id="568900"/>
    <lineage>
        <taxon>Eukaryota</taxon>
        <taxon>Sar</taxon>
        <taxon>Stramenopiles</taxon>
        <taxon>Ochrophyta</taxon>
        <taxon>Bacillariophyta</taxon>
        <taxon>Bacillariophyceae</taxon>
        <taxon>Bacillariophycidae</taxon>
        <taxon>Naviculales</taxon>
        <taxon>Naviculaceae</taxon>
        <taxon>Seminavis</taxon>
    </lineage>
</organism>
<feature type="compositionally biased region" description="Basic and acidic residues" evidence="1">
    <location>
        <begin position="1"/>
        <end position="21"/>
    </location>
</feature>
<keyword evidence="4" id="KW-1185">Reference proteome</keyword>
<protein>
    <submittedName>
        <fullName evidence="3">Nitrilase family, member 2</fullName>
    </submittedName>
</protein>
<dbReference type="InterPro" id="IPR049227">
    <property type="entry name" value="DUF6824"/>
</dbReference>
<proteinExistence type="predicted"/>
<dbReference type="AlphaFoldDB" id="A0A9N8HD38"/>
<feature type="domain" description="DUF6824" evidence="2">
    <location>
        <begin position="81"/>
        <end position="166"/>
    </location>
</feature>
<feature type="region of interest" description="Disordered" evidence="1">
    <location>
        <begin position="329"/>
        <end position="356"/>
    </location>
</feature>
<evidence type="ECO:0000313" key="4">
    <source>
        <dbReference type="Proteomes" id="UP001153069"/>
    </source>
</evidence>
<feature type="region of interest" description="Disordered" evidence="1">
    <location>
        <begin position="1"/>
        <end position="48"/>
    </location>
</feature>
<dbReference type="Pfam" id="PF20710">
    <property type="entry name" value="DUF6824"/>
    <property type="match status" value="1"/>
</dbReference>
<evidence type="ECO:0000256" key="1">
    <source>
        <dbReference type="SAM" id="MobiDB-lite"/>
    </source>
</evidence>
<dbReference type="EMBL" id="CAICTM010000243">
    <property type="protein sequence ID" value="CAB9505813.1"/>
    <property type="molecule type" value="Genomic_DNA"/>
</dbReference>
<evidence type="ECO:0000259" key="2">
    <source>
        <dbReference type="Pfam" id="PF20710"/>
    </source>
</evidence>
<feature type="compositionally biased region" description="Polar residues" evidence="1">
    <location>
        <begin position="291"/>
        <end position="308"/>
    </location>
</feature>
<evidence type="ECO:0000313" key="3">
    <source>
        <dbReference type="EMBL" id="CAB9505813.1"/>
    </source>
</evidence>